<feature type="compositionally biased region" description="Basic residues" evidence="1">
    <location>
        <begin position="1"/>
        <end position="12"/>
    </location>
</feature>
<gene>
    <name evidence="2" type="ORF">Cgig2_028519</name>
</gene>
<keyword evidence="3" id="KW-1185">Reference proteome</keyword>
<feature type="compositionally biased region" description="Polar residues" evidence="1">
    <location>
        <begin position="44"/>
        <end position="53"/>
    </location>
</feature>
<evidence type="ECO:0000313" key="2">
    <source>
        <dbReference type="EMBL" id="KAJ8421499.1"/>
    </source>
</evidence>
<organism evidence="2 3">
    <name type="scientific">Carnegiea gigantea</name>
    <dbReference type="NCBI Taxonomy" id="171969"/>
    <lineage>
        <taxon>Eukaryota</taxon>
        <taxon>Viridiplantae</taxon>
        <taxon>Streptophyta</taxon>
        <taxon>Embryophyta</taxon>
        <taxon>Tracheophyta</taxon>
        <taxon>Spermatophyta</taxon>
        <taxon>Magnoliopsida</taxon>
        <taxon>eudicotyledons</taxon>
        <taxon>Gunneridae</taxon>
        <taxon>Pentapetalae</taxon>
        <taxon>Caryophyllales</taxon>
        <taxon>Cactineae</taxon>
        <taxon>Cactaceae</taxon>
        <taxon>Cactoideae</taxon>
        <taxon>Echinocereeae</taxon>
        <taxon>Carnegiea</taxon>
    </lineage>
</organism>
<accession>A0A9Q1GL89</accession>
<reference evidence="2" key="1">
    <citation type="submission" date="2022-04" db="EMBL/GenBank/DDBJ databases">
        <title>Carnegiea gigantea Genome sequencing and assembly v2.</title>
        <authorList>
            <person name="Copetti D."/>
            <person name="Sanderson M.J."/>
            <person name="Burquez A."/>
            <person name="Wojciechowski M.F."/>
        </authorList>
    </citation>
    <scope>NUCLEOTIDE SEQUENCE</scope>
    <source>
        <strain evidence="2">SGP5-SGP5p</strain>
        <tissue evidence="2">Aerial part</tissue>
    </source>
</reference>
<dbReference type="Proteomes" id="UP001153076">
    <property type="component" value="Unassembled WGS sequence"/>
</dbReference>
<dbReference type="EMBL" id="JAKOGI010002692">
    <property type="protein sequence ID" value="KAJ8421499.1"/>
    <property type="molecule type" value="Genomic_DNA"/>
</dbReference>
<dbReference type="AlphaFoldDB" id="A0A9Q1GL89"/>
<comment type="caution">
    <text evidence="2">The sequence shown here is derived from an EMBL/GenBank/DDBJ whole genome shotgun (WGS) entry which is preliminary data.</text>
</comment>
<proteinExistence type="predicted"/>
<sequence>MARGGKRGRPRVQQRSLESPIGSSILAPSNSPVVGGIEREEASSPYSPTQTGGDKTVTYEDDSSGRPKPSYAALVNPNEGTTLEFISVGERNPKEGNRGSRRKGIQEALMDIQSILLMNMGMETKVKEENMAQVVRNTCPSWHWEHNATKSEKGRILVCWQPKAYQFQVIEQLIHGRIT</sequence>
<evidence type="ECO:0000313" key="3">
    <source>
        <dbReference type="Proteomes" id="UP001153076"/>
    </source>
</evidence>
<evidence type="ECO:0000256" key="1">
    <source>
        <dbReference type="SAM" id="MobiDB-lite"/>
    </source>
</evidence>
<feature type="region of interest" description="Disordered" evidence="1">
    <location>
        <begin position="1"/>
        <end position="76"/>
    </location>
</feature>
<name>A0A9Q1GL89_9CARY</name>
<protein>
    <submittedName>
        <fullName evidence="2">Uncharacterized protein</fullName>
    </submittedName>
</protein>